<evidence type="ECO:0000313" key="1">
    <source>
        <dbReference type="EMBL" id="CAI5738961.1"/>
    </source>
</evidence>
<dbReference type="AlphaFoldDB" id="A0AAV0UPT8"/>
<dbReference type="EMBL" id="CANTFM010001388">
    <property type="protein sequence ID" value="CAI5738961.1"/>
    <property type="molecule type" value="Genomic_DNA"/>
</dbReference>
<gene>
    <name evidence="1" type="ORF">PDE001_LOCUS7058</name>
</gene>
<sequence length="217" mass="24921">MHYEESEEEQTLLLKMKLPSKWAGYTVDYLKELFVEDYNKKPDNWLDSAQIHLEKKGDTLLFDDELLHTAVQKYDDLFSRLVPRHLDPYGWQRVQCPLCRTRNTSSAKTTAASRNSWTRKTVTRRAVTRVCRHCSMGTCRFCSQGEPDDGTSETYRWQGKLCQLWLSAGVRGGGNHDTSCRHHAAAPIFHDAVKYDFDSFLTLPDCIVSAHTDVKTA</sequence>
<proteinExistence type="predicted"/>
<evidence type="ECO:0000313" key="2">
    <source>
        <dbReference type="Proteomes" id="UP001162029"/>
    </source>
</evidence>
<organism evidence="1 2">
    <name type="scientific">Peronospora destructor</name>
    <dbReference type="NCBI Taxonomy" id="86335"/>
    <lineage>
        <taxon>Eukaryota</taxon>
        <taxon>Sar</taxon>
        <taxon>Stramenopiles</taxon>
        <taxon>Oomycota</taxon>
        <taxon>Peronosporomycetes</taxon>
        <taxon>Peronosporales</taxon>
        <taxon>Peronosporaceae</taxon>
        <taxon>Peronospora</taxon>
    </lineage>
</organism>
<dbReference type="Proteomes" id="UP001162029">
    <property type="component" value="Unassembled WGS sequence"/>
</dbReference>
<keyword evidence="2" id="KW-1185">Reference proteome</keyword>
<reference evidence="1" key="1">
    <citation type="submission" date="2022-12" db="EMBL/GenBank/DDBJ databases">
        <authorList>
            <person name="Webb A."/>
        </authorList>
    </citation>
    <scope>NUCLEOTIDE SEQUENCE</scope>
    <source>
        <strain evidence="1">Pd1</strain>
    </source>
</reference>
<accession>A0AAV0UPT8</accession>
<protein>
    <submittedName>
        <fullName evidence="1">Uncharacterized protein</fullName>
    </submittedName>
</protein>
<name>A0AAV0UPT8_9STRA</name>
<dbReference type="Gene3D" id="4.10.1130.20">
    <property type="match status" value="1"/>
</dbReference>
<comment type="caution">
    <text evidence="1">The sequence shown here is derived from an EMBL/GenBank/DDBJ whole genome shotgun (WGS) entry which is preliminary data.</text>
</comment>